<dbReference type="SUPFAM" id="SSF48498">
    <property type="entry name" value="Tetracyclin repressor-like, C-terminal domain"/>
    <property type="match status" value="1"/>
</dbReference>
<proteinExistence type="predicted"/>
<dbReference type="Gene3D" id="1.10.10.60">
    <property type="entry name" value="Homeodomain-like"/>
    <property type="match status" value="1"/>
</dbReference>
<protein>
    <submittedName>
        <fullName evidence="5">HTH-type transcriptional regulator BetI</fullName>
    </submittedName>
</protein>
<feature type="DNA-binding region" description="H-T-H motif" evidence="2">
    <location>
        <begin position="64"/>
        <end position="83"/>
    </location>
</feature>
<feature type="region of interest" description="Disordered" evidence="3">
    <location>
        <begin position="1"/>
        <end position="30"/>
    </location>
</feature>
<dbReference type="PANTHER" id="PTHR43479">
    <property type="entry name" value="ACREF/ENVCD OPERON REPRESSOR-RELATED"/>
    <property type="match status" value="1"/>
</dbReference>
<sequence length="239" mass="27569">MNSENQENFEEMNQTIDSGNQNSRTFGANERRASQKSVIADYRKEQIFDAAILTLNDVGYLNASLAKIAKQADISPALIPYYFQTKTELIEKLLHILLQKQENYVHEKVAQAQTPLEMLYIYIRAYLTYSEEYKRENDAMMEIIYNGRDENGTPYYKIFGTDETDLLEKIIEAVQRKGGFAETNPTFLAIMINGAVRGYTMDPNADEKQDYETYCDELIETVSKLSGFSKKYTYEPIIQ</sequence>
<dbReference type="InterPro" id="IPR001647">
    <property type="entry name" value="HTH_TetR"/>
</dbReference>
<organism evidence="5 6">
    <name type="scientific">Methanimicrococcus hongohii</name>
    <dbReference type="NCBI Taxonomy" id="3028295"/>
    <lineage>
        <taxon>Archaea</taxon>
        <taxon>Methanobacteriati</taxon>
        <taxon>Methanobacteriota</taxon>
        <taxon>Stenosarchaea group</taxon>
        <taxon>Methanomicrobia</taxon>
        <taxon>Methanosarcinales</taxon>
        <taxon>Methanosarcinaceae</taxon>
        <taxon>Methanimicrococcus</taxon>
    </lineage>
</organism>
<keyword evidence="6" id="KW-1185">Reference proteome</keyword>
<dbReference type="Gene3D" id="1.10.357.10">
    <property type="entry name" value="Tetracycline Repressor, domain 2"/>
    <property type="match status" value="1"/>
</dbReference>
<dbReference type="Pfam" id="PF00440">
    <property type="entry name" value="TetR_N"/>
    <property type="match status" value="1"/>
</dbReference>
<dbReference type="KEGG" id="mehf:MmiHf6_02290"/>
<dbReference type="SUPFAM" id="SSF46689">
    <property type="entry name" value="Homeodomain-like"/>
    <property type="match status" value="1"/>
</dbReference>
<accession>A0AA96V0D8</accession>
<dbReference type="PANTHER" id="PTHR43479:SF11">
    <property type="entry name" value="ACREF_ENVCD OPERON REPRESSOR-RELATED"/>
    <property type="match status" value="1"/>
</dbReference>
<dbReference type="InterPro" id="IPR036271">
    <property type="entry name" value="Tet_transcr_reg_TetR-rel_C_sf"/>
</dbReference>
<feature type="domain" description="HTH tetR-type" evidence="4">
    <location>
        <begin position="41"/>
        <end position="101"/>
    </location>
</feature>
<gene>
    <name evidence="5" type="primary">betI</name>
    <name evidence="5" type="ORF">MmiHf6_02290</name>
</gene>
<dbReference type="GeneID" id="85194674"/>
<reference evidence="5 6" key="1">
    <citation type="submission" date="2023-07" db="EMBL/GenBank/DDBJ databases">
        <title>Closed genoem sequence of Methanomicrococcus sp. Hf6.</title>
        <authorList>
            <person name="Poehlein A."/>
            <person name="Protasov E."/>
            <person name="Platt K."/>
            <person name="Reeh H."/>
            <person name="Daniel R."/>
            <person name="Brune A."/>
        </authorList>
    </citation>
    <scope>NUCLEOTIDE SEQUENCE [LARGE SCALE GENOMIC DNA]</scope>
    <source>
        <strain evidence="5 6">Hf6</strain>
    </source>
</reference>
<dbReference type="InterPro" id="IPR009057">
    <property type="entry name" value="Homeodomain-like_sf"/>
</dbReference>
<evidence type="ECO:0000256" key="2">
    <source>
        <dbReference type="PROSITE-ProRule" id="PRU00335"/>
    </source>
</evidence>
<feature type="compositionally biased region" description="Polar residues" evidence="3">
    <location>
        <begin position="1"/>
        <end position="26"/>
    </location>
</feature>
<keyword evidence="1 2" id="KW-0238">DNA-binding</keyword>
<name>A0AA96V0D8_9EURY</name>
<dbReference type="RefSeq" id="WP_316557909.1">
    <property type="nucleotide sequence ID" value="NZ_CP131059.1"/>
</dbReference>
<evidence type="ECO:0000313" key="6">
    <source>
        <dbReference type="Proteomes" id="UP001302978"/>
    </source>
</evidence>
<evidence type="ECO:0000256" key="3">
    <source>
        <dbReference type="SAM" id="MobiDB-lite"/>
    </source>
</evidence>
<evidence type="ECO:0000259" key="4">
    <source>
        <dbReference type="PROSITE" id="PS50977"/>
    </source>
</evidence>
<evidence type="ECO:0000256" key="1">
    <source>
        <dbReference type="ARBA" id="ARBA00023125"/>
    </source>
</evidence>
<dbReference type="AlphaFoldDB" id="A0AA96V0D8"/>
<dbReference type="InterPro" id="IPR050624">
    <property type="entry name" value="HTH-type_Tx_Regulator"/>
</dbReference>
<dbReference type="Proteomes" id="UP001302978">
    <property type="component" value="Chromosome"/>
</dbReference>
<dbReference type="PROSITE" id="PS50977">
    <property type="entry name" value="HTH_TETR_2"/>
    <property type="match status" value="1"/>
</dbReference>
<dbReference type="EMBL" id="CP131059">
    <property type="protein sequence ID" value="WNY22935.1"/>
    <property type="molecule type" value="Genomic_DNA"/>
</dbReference>
<dbReference type="GO" id="GO:0003677">
    <property type="term" value="F:DNA binding"/>
    <property type="evidence" value="ECO:0007669"/>
    <property type="project" value="UniProtKB-UniRule"/>
</dbReference>
<evidence type="ECO:0000313" key="5">
    <source>
        <dbReference type="EMBL" id="WNY22935.1"/>
    </source>
</evidence>